<accession>A0A4U9FDN7</accession>
<gene>
    <name evidence="2" type="ORF">FUG_LOCUS202837</name>
</gene>
<feature type="region of interest" description="Disordered" evidence="1">
    <location>
        <begin position="136"/>
        <end position="192"/>
    </location>
</feature>
<protein>
    <submittedName>
        <fullName evidence="2">Uncharacterized protein</fullName>
    </submittedName>
</protein>
<feature type="compositionally biased region" description="Basic and acidic residues" evidence="1">
    <location>
        <begin position="142"/>
        <end position="157"/>
    </location>
</feature>
<sequence length="192" mass="20763">MDVSGHASDLASSALSVGIHCLTTSTSTNCSNSTRCPHLKPTAIAATDLNDASTCSCNYPDRLHNHGAVNAPRHFIGFILQRRVTVPSLPPLLPYATVPSHCCSWALPFGRYSLPSSLPNQCYGVFLPMRYRPSLNTMKVSPSDEDRTIRPRDETTGKKTYNSGDSLVVTDPTTNPPLTSLSMGERTGSRVL</sequence>
<proteinExistence type="predicted"/>
<reference evidence="2" key="1">
    <citation type="submission" date="2019-04" db="EMBL/GenBank/DDBJ databases">
        <authorList>
            <person name="Melise S."/>
            <person name="Noan J."/>
            <person name="Okalmin O."/>
        </authorList>
    </citation>
    <scope>NUCLEOTIDE SEQUENCE</scope>
    <source>
        <strain evidence="2">FN9</strain>
    </source>
</reference>
<organism evidence="2">
    <name type="scientific">Gibberella zeae</name>
    <name type="common">Wheat head blight fungus</name>
    <name type="synonym">Fusarium graminearum</name>
    <dbReference type="NCBI Taxonomy" id="5518"/>
    <lineage>
        <taxon>Eukaryota</taxon>
        <taxon>Fungi</taxon>
        <taxon>Dikarya</taxon>
        <taxon>Ascomycota</taxon>
        <taxon>Pezizomycotina</taxon>
        <taxon>Sordariomycetes</taxon>
        <taxon>Hypocreomycetidae</taxon>
        <taxon>Hypocreales</taxon>
        <taxon>Nectriaceae</taxon>
        <taxon>Fusarium</taxon>
    </lineage>
</organism>
<name>A0A4U9FDN7_GIBZA</name>
<dbReference type="EMBL" id="CAAKMV010000123">
    <property type="protein sequence ID" value="VIO56200.1"/>
    <property type="molecule type" value="Genomic_DNA"/>
</dbReference>
<evidence type="ECO:0000313" key="2">
    <source>
        <dbReference type="EMBL" id="VIO56200.1"/>
    </source>
</evidence>
<feature type="compositionally biased region" description="Polar residues" evidence="1">
    <location>
        <begin position="158"/>
        <end position="182"/>
    </location>
</feature>
<dbReference type="AlphaFoldDB" id="A0A4U9FDN7"/>
<evidence type="ECO:0000256" key="1">
    <source>
        <dbReference type="SAM" id="MobiDB-lite"/>
    </source>
</evidence>